<proteinExistence type="predicted"/>
<gene>
    <name evidence="1" type="ORF">SAMN02745126_06296</name>
</gene>
<dbReference type="AlphaFoldDB" id="A0A1T4THT4"/>
<name>A0A1T4THT4_9HYPH</name>
<dbReference type="STRING" id="225324.SAMN02745126_06296"/>
<protein>
    <recommendedName>
        <fullName evidence="3">MetA-pathway of phenol degradation</fullName>
    </recommendedName>
</protein>
<reference evidence="2" key="1">
    <citation type="submission" date="2017-02" db="EMBL/GenBank/DDBJ databases">
        <authorList>
            <person name="Varghese N."/>
            <person name="Submissions S."/>
        </authorList>
    </citation>
    <scope>NUCLEOTIDE SEQUENCE [LARGE SCALE GENOMIC DNA]</scope>
    <source>
        <strain evidence="2">ATCC 27094</strain>
    </source>
</reference>
<evidence type="ECO:0000313" key="1">
    <source>
        <dbReference type="EMBL" id="SKA39987.1"/>
    </source>
</evidence>
<organism evidence="1 2">
    <name type="scientific">Enhydrobacter aerosaccus</name>
    <dbReference type="NCBI Taxonomy" id="225324"/>
    <lineage>
        <taxon>Bacteria</taxon>
        <taxon>Pseudomonadati</taxon>
        <taxon>Pseudomonadota</taxon>
        <taxon>Alphaproteobacteria</taxon>
        <taxon>Hyphomicrobiales</taxon>
        <taxon>Enhydrobacter</taxon>
    </lineage>
</organism>
<dbReference type="EMBL" id="FUWJ01000018">
    <property type="protein sequence ID" value="SKA39987.1"/>
    <property type="molecule type" value="Genomic_DNA"/>
</dbReference>
<dbReference type="Proteomes" id="UP000190092">
    <property type="component" value="Unassembled WGS sequence"/>
</dbReference>
<evidence type="ECO:0008006" key="3">
    <source>
        <dbReference type="Google" id="ProtNLM"/>
    </source>
</evidence>
<evidence type="ECO:0000313" key="2">
    <source>
        <dbReference type="Proteomes" id="UP000190092"/>
    </source>
</evidence>
<keyword evidence="2" id="KW-1185">Reference proteome</keyword>
<accession>A0A1T4THT4</accession>
<sequence length="290" mass="31653">MVWGLERRSVAVGVMVFVLAGLAEMAHAQIDTEHMFGFSEGSDIGRRGDREVEIETVGGFGRDANSYSAVTTNVSFKYGVTDYFRIAPSVEVGRWDVAGLPGVDDQHQFGVDALSLEMRFHLLDRLTQPVGLTLMAAPFVGFIDPSLGVAGDRIGAAFLLAVDRALVPNQLFVALNLHYDFESDRPSVPGLVTQLSNLAFSVAFSRQVMPWLYVGGEARYLRTYDGLALGTLAGQALYVGPVFYIPVSRRFTVSGAWEPQVWGQDTVAGGGLDLLNYERQQVKLRLSLAL</sequence>